<feature type="region of interest" description="Disordered" evidence="1">
    <location>
        <begin position="126"/>
        <end position="202"/>
    </location>
</feature>
<dbReference type="Proteomes" id="UP001529510">
    <property type="component" value="Unassembled WGS sequence"/>
</dbReference>
<feature type="non-terminal residue" evidence="2">
    <location>
        <position position="1"/>
    </location>
</feature>
<accession>A0ABD0NJY6</accession>
<protein>
    <submittedName>
        <fullName evidence="2">Uncharacterized protein</fullName>
    </submittedName>
</protein>
<dbReference type="AlphaFoldDB" id="A0ABD0NJY6"/>
<gene>
    <name evidence="2" type="ORF">M9458_041388</name>
</gene>
<name>A0ABD0NJY6_CIRMR</name>
<proteinExistence type="predicted"/>
<comment type="caution">
    <text evidence="2">The sequence shown here is derived from an EMBL/GenBank/DDBJ whole genome shotgun (WGS) entry which is preliminary data.</text>
</comment>
<evidence type="ECO:0000313" key="2">
    <source>
        <dbReference type="EMBL" id="KAL0161992.1"/>
    </source>
</evidence>
<reference evidence="2 3" key="1">
    <citation type="submission" date="2024-05" db="EMBL/GenBank/DDBJ databases">
        <title>Genome sequencing and assembly of Indian major carp, Cirrhinus mrigala (Hamilton, 1822).</title>
        <authorList>
            <person name="Mohindra V."/>
            <person name="Chowdhury L.M."/>
            <person name="Lal K."/>
            <person name="Jena J.K."/>
        </authorList>
    </citation>
    <scope>NUCLEOTIDE SEQUENCE [LARGE SCALE GENOMIC DNA]</scope>
    <source>
        <strain evidence="2">CM1030</strain>
        <tissue evidence="2">Blood</tissue>
    </source>
</reference>
<sequence>ENNLSDAFHCLRQQMHEERKENRMHMQSKAKTHAFDTHHNNDITYFGGPRLQAVGIATDEESHFRITEGNFPAKEKSKSKLFGESKRINTRPGCHRDVKKRVNHAVSVSSGIIYSVHIYRTPSRAIGAPQTSSSHQPNSRSPENSMPASAPFRRFLGRTAESSSGARPAASSSLRARIPGRRLSLETRPSIGRSATENGASR</sequence>
<feature type="compositionally biased region" description="Low complexity" evidence="1">
    <location>
        <begin position="160"/>
        <end position="177"/>
    </location>
</feature>
<feature type="compositionally biased region" description="Polar residues" evidence="1">
    <location>
        <begin position="193"/>
        <end position="202"/>
    </location>
</feature>
<feature type="non-terminal residue" evidence="2">
    <location>
        <position position="202"/>
    </location>
</feature>
<keyword evidence="3" id="KW-1185">Reference proteome</keyword>
<dbReference type="EMBL" id="JAMKFB020000021">
    <property type="protein sequence ID" value="KAL0161992.1"/>
    <property type="molecule type" value="Genomic_DNA"/>
</dbReference>
<feature type="compositionally biased region" description="Polar residues" evidence="1">
    <location>
        <begin position="129"/>
        <end position="147"/>
    </location>
</feature>
<evidence type="ECO:0000256" key="1">
    <source>
        <dbReference type="SAM" id="MobiDB-lite"/>
    </source>
</evidence>
<organism evidence="2 3">
    <name type="scientific">Cirrhinus mrigala</name>
    <name type="common">Mrigala</name>
    <dbReference type="NCBI Taxonomy" id="683832"/>
    <lineage>
        <taxon>Eukaryota</taxon>
        <taxon>Metazoa</taxon>
        <taxon>Chordata</taxon>
        <taxon>Craniata</taxon>
        <taxon>Vertebrata</taxon>
        <taxon>Euteleostomi</taxon>
        <taxon>Actinopterygii</taxon>
        <taxon>Neopterygii</taxon>
        <taxon>Teleostei</taxon>
        <taxon>Ostariophysi</taxon>
        <taxon>Cypriniformes</taxon>
        <taxon>Cyprinidae</taxon>
        <taxon>Labeoninae</taxon>
        <taxon>Labeonini</taxon>
        <taxon>Cirrhinus</taxon>
    </lineage>
</organism>
<evidence type="ECO:0000313" key="3">
    <source>
        <dbReference type="Proteomes" id="UP001529510"/>
    </source>
</evidence>